<dbReference type="Proteomes" id="UP000014680">
    <property type="component" value="Unassembled WGS sequence"/>
</dbReference>
<feature type="domain" description="Cullin family profile" evidence="2">
    <location>
        <begin position="261"/>
        <end position="457"/>
    </location>
</feature>
<dbReference type="OMA" id="NEKSCIT"/>
<gene>
    <name evidence="3" type="ORF">EIN_034600</name>
</gene>
<keyword evidence="4" id="KW-1185">Reference proteome</keyword>
<dbReference type="GO" id="GO:0031625">
    <property type="term" value="F:ubiquitin protein ligase binding"/>
    <property type="evidence" value="ECO:0007669"/>
    <property type="project" value="InterPro"/>
</dbReference>
<reference evidence="3 4" key="1">
    <citation type="submission" date="2012-10" db="EMBL/GenBank/DDBJ databases">
        <authorList>
            <person name="Zafar N."/>
            <person name="Inman J."/>
            <person name="Hall N."/>
            <person name="Lorenzi H."/>
            <person name="Caler E."/>
        </authorList>
    </citation>
    <scope>NUCLEOTIDE SEQUENCE [LARGE SCALE GENOMIC DNA]</scope>
    <source>
        <strain evidence="3 4">IP1</strain>
    </source>
</reference>
<organism evidence="3 4">
    <name type="scientific">Entamoeba invadens IP1</name>
    <dbReference type="NCBI Taxonomy" id="370355"/>
    <lineage>
        <taxon>Eukaryota</taxon>
        <taxon>Amoebozoa</taxon>
        <taxon>Evosea</taxon>
        <taxon>Archamoebae</taxon>
        <taxon>Mastigamoebida</taxon>
        <taxon>Entamoebidae</taxon>
        <taxon>Entamoeba</taxon>
    </lineage>
</organism>
<evidence type="ECO:0000313" key="3">
    <source>
        <dbReference type="EMBL" id="ELP86519.1"/>
    </source>
</evidence>
<dbReference type="SMART" id="SM00884">
    <property type="entry name" value="Cullin_Nedd8"/>
    <property type="match status" value="1"/>
</dbReference>
<dbReference type="Pfam" id="PF26557">
    <property type="entry name" value="Cullin_AB"/>
    <property type="match status" value="1"/>
</dbReference>
<dbReference type="SUPFAM" id="SSF75632">
    <property type="entry name" value="Cullin homology domain"/>
    <property type="match status" value="1"/>
</dbReference>
<evidence type="ECO:0000313" key="4">
    <source>
        <dbReference type="Proteomes" id="UP000014680"/>
    </source>
</evidence>
<proteinExistence type="inferred from homology"/>
<dbReference type="InterPro" id="IPR036317">
    <property type="entry name" value="Cullin_homology_sf"/>
</dbReference>
<name>A0A0A1TYH1_ENTIV</name>
<sequence>MLHDTWAVFFSNVVSVYGIVESLIEWVNTAIINNTSINSKALSVLKYVSVSLDCSLGVAVFESLENKIDKLFEASVKELENNTSVYGIQVYLFYTKLDNLLQGVPPEFTDKLLKKTLRILVSDQFPLIMDNLKHFWESGDLEGIKNLMKVIKLSNVSADLLNTFNQHEFICCNDFVVKFLKTKDATLRGCFEVVDMKRSYEKTGVKISVLVEVIKNAFIGWAAYQMNGETIVVQLVKYISGLCDNLGKEFNTDDLRKACEVVEIISNKDLFALMYWKNLFSKLTGAKIQNIENELVFIQMFRGVVDSSLSKRIVDLVKDYNMSTGINGKYQKYMNENGQVYDVNFKVQIFGVSQMEDKYISDVKMPTVLTDIFTNFNKFYTSFSFKKKLTILPHFSTCFVNYSSKESNFIMYGNTCQISILLKFNKQDKLTKNEIEDMFSNQQMKESSLSLLLQNGIVEDKGGVIELSKSFTPTTKVTNLLSKKKAETKEIVKKNVQEYEFNKVICFSTKVLKRMKEVSYDELYELVQNEVKPLFVLKINQFKRVVEFLVVKGFATKEENNIIQYVA</sequence>
<dbReference type="SUPFAM" id="SSF46785">
    <property type="entry name" value="Winged helix' DNA-binding domain"/>
    <property type="match status" value="1"/>
</dbReference>
<dbReference type="GO" id="GO:0006511">
    <property type="term" value="P:ubiquitin-dependent protein catabolic process"/>
    <property type="evidence" value="ECO:0007669"/>
    <property type="project" value="InterPro"/>
</dbReference>
<dbReference type="InterPro" id="IPR016158">
    <property type="entry name" value="Cullin_homology"/>
</dbReference>
<dbReference type="EMBL" id="KB206969">
    <property type="protein sequence ID" value="ELP86519.1"/>
    <property type="molecule type" value="Genomic_DNA"/>
</dbReference>
<dbReference type="InterPro" id="IPR036390">
    <property type="entry name" value="WH_DNA-bd_sf"/>
</dbReference>
<dbReference type="InterPro" id="IPR059120">
    <property type="entry name" value="Cullin-like_AB"/>
</dbReference>
<dbReference type="SMART" id="SM00182">
    <property type="entry name" value="CULLIN"/>
    <property type="match status" value="1"/>
</dbReference>
<dbReference type="GeneID" id="14885464"/>
<dbReference type="InterPro" id="IPR019559">
    <property type="entry name" value="Cullin_neddylation_domain"/>
</dbReference>
<evidence type="ECO:0000256" key="1">
    <source>
        <dbReference type="PROSITE-ProRule" id="PRU00330"/>
    </source>
</evidence>
<protein>
    <submittedName>
        <fullName evidence="3">Cullin-1, putative</fullName>
    </submittedName>
</protein>
<comment type="similarity">
    <text evidence="1">Belongs to the cullin family.</text>
</comment>
<dbReference type="RefSeq" id="XP_004185865.1">
    <property type="nucleotide sequence ID" value="XM_004185817.1"/>
</dbReference>
<dbReference type="VEuPathDB" id="AmoebaDB:EIN_034600"/>
<dbReference type="Gene3D" id="1.20.1310.10">
    <property type="entry name" value="Cullin Repeats"/>
    <property type="match status" value="1"/>
</dbReference>
<dbReference type="Gene3D" id="3.30.230.130">
    <property type="entry name" value="Cullin, Chain C, Domain 2"/>
    <property type="match status" value="1"/>
</dbReference>
<dbReference type="AlphaFoldDB" id="A0A0A1TYH1"/>
<dbReference type="PROSITE" id="PS50069">
    <property type="entry name" value="CULLIN_2"/>
    <property type="match status" value="1"/>
</dbReference>
<dbReference type="PANTHER" id="PTHR11932">
    <property type="entry name" value="CULLIN"/>
    <property type="match status" value="1"/>
</dbReference>
<accession>A0A0A1TYH1</accession>
<dbReference type="InterPro" id="IPR045093">
    <property type="entry name" value="Cullin"/>
</dbReference>
<evidence type="ECO:0000259" key="2">
    <source>
        <dbReference type="PROSITE" id="PS50069"/>
    </source>
</evidence>
<dbReference type="KEGG" id="eiv:EIN_034600"/>